<dbReference type="InterPro" id="IPR036640">
    <property type="entry name" value="ABC1_TM_sf"/>
</dbReference>
<keyword evidence="10" id="KW-1185">Reference proteome</keyword>
<dbReference type="PROSITE" id="PS50929">
    <property type="entry name" value="ABC_TM1F"/>
    <property type="match status" value="1"/>
</dbReference>
<dbReference type="PANTHER" id="PTHR24223:SF357">
    <property type="entry name" value="ATP-BINDING CASSETTE SUB-FAMILY C MEMBER 4"/>
    <property type="match status" value="1"/>
</dbReference>
<proteinExistence type="predicted"/>
<dbReference type="Proteomes" id="UP001345963">
    <property type="component" value="Unassembled WGS sequence"/>
</dbReference>
<evidence type="ECO:0000256" key="5">
    <source>
        <dbReference type="ARBA" id="ARBA00022989"/>
    </source>
</evidence>
<feature type="non-terminal residue" evidence="9">
    <location>
        <position position="1"/>
    </location>
</feature>
<evidence type="ECO:0000256" key="3">
    <source>
        <dbReference type="ARBA" id="ARBA00022741"/>
    </source>
</evidence>
<keyword evidence="6" id="KW-0472">Membrane</keyword>
<keyword evidence="1" id="KW-0813">Transport</keyword>
<evidence type="ECO:0000256" key="2">
    <source>
        <dbReference type="ARBA" id="ARBA00022692"/>
    </source>
</evidence>
<evidence type="ECO:0000256" key="6">
    <source>
        <dbReference type="ARBA" id="ARBA00023136"/>
    </source>
</evidence>
<gene>
    <name evidence="9" type="primary">ABCC4_3</name>
    <name evidence="9" type="ORF">ATANTOWER_031338</name>
</gene>
<dbReference type="Pfam" id="PF00664">
    <property type="entry name" value="ABC_membrane"/>
    <property type="match status" value="1"/>
</dbReference>
<evidence type="ECO:0000313" key="9">
    <source>
        <dbReference type="EMBL" id="MED6241977.1"/>
    </source>
</evidence>
<dbReference type="PANTHER" id="PTHR24223">
    <property type="entry name" value="ATP-BINDING CASSETTE SUB-FAMILY C"/>
    <property type="match status" value="1"/>
</dbReference>
<dbReference type="InterPro" id="IPR050173">
    <property type="entry name" value="ABC_transporter_C-like"/>
</dbReference>
<evidence type="ECO:0000256" key="4">
    <source>
        <dbReference type="ARBA" id="ARBA00022840"/>
    </source>
</evidence>
<keyword evidence="3" id="KW-0547">Nucleotide-binding</keyword>
<keyword evidence="7" id="KW-0732">Signal</keyword>
<comment type="caution">
    <text evidence="9">The sequence shown here is derived from an EMBL/GenBank/DDBJ whole genome shotgun (WGS) entry which is preliminary data.</text>
</comment>
<dbReference type="EMBL" id="JAHUTI010030379">
    <property type="protein sequence ID" value="MED6241977.1"/>
    <property type="molecule type" value="Genomic_DNA"/>
</dbReference>
<evidence type="ECO:0000313" key="10">
    <source>
        <dbReference type="Proteomes" id="UP001345963"/>
    </source>
</evidence>
<feature type="domain" description="ABC transmembrane type-1" evidence="8">
    <location>
        <begin position="1"/>
        <end position="80"/>
    </location>
</feature>
<evidence type="ECO:0000256" key="7">
    <source>
        <dbReference type="SAM" id="SignalP"/>
    </source>
</evidence>
<reference evidence="9 10" key="1">
    <citation type="submission" date="2021-07" db="EMBL/GenBank/DDBJ databases">
        <authorList>
            <person name="Palmer J.M."/>
        </authorList>
    </citation>
    <scope>NUCLEOTIDE SEQUENCE [LARGE SCALE GENOMIC DNA]</scope>
    <source>
        <strain evidence="9 10">AT_MEX2019</strain>
        <tissue evidence="9">Muscle</tissue>
    </source>
</reference>
<accession>A0ABU7AUX0</accession>
<sequence length="90" mass="10021">LTGTSVVLGFIRSLVFFNVLVKSAQTLHNNMFKAILRTSIHFFDTNPTGRILNRFSKDIGYVDSLLPWTFVDFTQDGISPTCLSASPPPE</sequence>
<protein>
    <submittedName>
        <fullName evidence="9">Multidrug resistance-associated protein 4</fullName>
    </submittedName>
</protein>
<evidence type="ECO:0000256" key="1">
    <source>
        <dbReference type="ARBA" id="ARBA00022448"/>
    </source>
</evidence>
<evidence type="ECO:0000259" key="8">
    <source>
        <dbReference type="PROSITE" id="PS50929"/>
    </source>
</evidence>
<name>A0ABU7AUX0_9TELE</name>
<feature type="chain" id="PRO_5045058029" evidence="7">
    <location>
        <begin position="27"/>
        <end position="90"/>
    </location>
</feature>
<organism evidence="9 10">
    <name type="scientific">Ataeniobius toweri</name>
    <dbReference type="NCBI Taxonomy" id="208326"/>
    <lineage>
        <taxon>Eukaryota</taxon>
        <taxon>Metazoa</taxon>
        <taxon>Chordata</taxon>
        <taxon>Craniata</taxon>
        <taxon>Vertebrata</taxon>
        <taxon>Euteleostomi</taxon>
        <taxon>Actinopterygii</taxon>
        <taxon>Neopterygii</taxon>
        <taxon>Teleostei</taxon>
        <taxon>Neoteleostei</taxon>
        <taxon>Acanthomorphata</taxon>
        <taxon>Ovalentaria</taxon>
        <taxon>Atherinomorphae</taxon>
        <taxon>Cyprinodontiformes</taxon>
        <taxon>Goodeidae</taxon>
        <taxon>Ataeniobius</taxon>
    </lineage>
</organism>
<keyword evidence="5" id="KW-1133">Transmembrane helix</keyword>
<feature type="signal peptide" evidence="7">
    <location>
        <begin position="1"/>
        <end position="26"/>
    </location>
</feature>
<dbReference type="InterPro" id="IPR011527">
    <property type="entry name" value="ABC1_TM_dom"/>
</dbReference>
<keyword evidence="2" id="KW-0812">Transmembrane</keyword>
<dbReference type="SUPFAM" id="SSF90123">
    <property type="entry name" value="ABC transporter transmembrane region"/>
    <property type="match status" value="1"/>
</dbReference>
<keyword evidence="4" id="KW-0067">ATP-binding</keyword>
<dbReference type="Gene3D" id="1.20.1560.10">
    <property type="entry name" value="ABC transporter type 1, transmembrane domain"/>
    <property type="match status" value="1"/>
</dbReference>